<dbReference type="InterPro" id="IPR004088">
    <property type="entry name" value="KH_dom_type_1"/>
</dbReference>
<feature type="region of interest" description="Disordered" evidence="2">
    <location>
        <begin position="321"/>
        <end position="350"/>
    </location>
</feature>
<feature type="region of interest" description="Disordered" evidence="2">
    <location>
        <begin position="398"/>
        <end position="456"/>
    </location>
</feature>
<dbReference type="PANTHER" id="PTHR20849">
    <property type="entry name" value="EUKARYOTIC TRANSLATION INITIATION FACTOR 4E-BINDING PROTEIN MEXTLI"/>
    <property type="match status" value="1"/>
</dbReference>
<dbReference type="GO" id="GO:0045727">
    <property type="term" value="P:positive regulation of translation"/>
    <property type="evidence" value="ECO:0007669"/>
    <property type="project" value="InterPro"/>
</dbReference>
<dbReference type="GO" id="GO:0003723">
    <property type="term" value="F:RNA binding"/>
    <property type="evidence" value="ECO:0007669"/>
    <property type="project" value="UniProtKB-UniRule"/>
</dbReference>
<dbReference type="SMART" id="SM00322">
    <property type="entry name" value="KH"/>
    <property type="match status" value="1"/>
</dbReference>
<evidence type="ECO:0000313" key="4">
    <source>
        <dbReference type="EMBL" id="JAG04960.1"/>
    </source>
</evidence>
<organism evidence="4">
    <name type="scientific">Lygus hesperus</name>
    <name type="common">Western plant bug</name>
    <dbReference type="NCBI Taxonomy" id="30085"/>
    <lineage>
        <taxon>Eukaryota</taxon>
        <taxon>Metazoa</taxon>
        <taxon>Ecdysozoa</taxon>
        <taxon>Arthropoda</taxon>
        <taxon>Hexapoda</taxon>
        <taxon>Insecta</taxon>
        <taxon>Pterygota</taxon>
        <taxon>Neoptera</taxon>
        <taxon>Paraneoptera</taxon>
        <taxon>Hemiptera</taxon>
        <taxon>Heteroptera</taxon>
        <taxon>Panheteroptera</taxon>
        <taxon>Cimicomorpha</taxon>
        <taxon>Miridae</taxon>
        <taxon>Mirini</taxon>
        <taxon>Lygus</taxon>
    </lineage>
</organism>
<dbReference type="FunFam" id="3.30.1370.10:FF:000072">
    <property type="entry name" value="Uncharacterized protein, isoform A"/>
    <property type="match status" value="1"/>
</dbReference>
<reference evidence="4" key="1">
    <citation type="journal article" date="2014" name="PLoS ONE">
        <title>Transcriptome-Based Identification of ABC Transporters in the Western Tarnished Plant Bug Lygus hesperus.</title>
        <authorList>
            <person name="Hull J.J."/>
            <person name="Chaney K."/>
            <person name="Geib S.M."/>
            <person name="Fabrick J.A."/>
            <person name="Brent C.S."/>
            <person name="Walsh D."/>
            <person name="Lavine L.C."/>
        </authorList>
    </citation>
    <scope>NUCLEOTIDE SEQUENCE</scope>
</reference>
<feature type="compositionally biased region" description="Low complexity" evidence="2">
    <location>
        <begin position="333"/>
        <end position="345"/>
    </location>
</feature>
<evidence type="ECO:0000256" key="2">
    <source>
        <dbReference type="SAM" id="MobiDB-lite"/>
    </source>
</evidence>
<dbReference type="GO" id="GO:0003743">
    <property type="term" value="F:translation initiation factor activity"/>
    <property type="evidence" value="ECO:0007669"/>
    <property type="project" value="TreeGrafter"/>
</dbReference>
<dbReference type="InterPro" id="IPR040160">
    <property type="entry name" value="Mxt"/>
</dbReference>
<evidence type="ECO:0000259" key="3">
    <source>
        <dbReference type="SMART" id="SM00322"/>
    </source>
</evidence>
<feature type="non-terminal residue" evidence="4">
    <location>
        <position position="1"/>
    </location>
</feature>
<dbReference type="PANTHER" id="PTHR20849:SF2">
    <property type="entry name" value="EUKARYOTIC TRANSLATION INITIATION FACTOR 4E-BINDING PROTEIN MEXTLI"/>
    <property type="match status" value="1"/>
</dbReference>
<evidence type="ECO:0000256" key="1">
    <source>
        <dbReference type="PROSITE-ProRule" id="PRU00117"/>
    </source>
</evidence>
<proteinExistence type="predicted"/>
<feature type="compositionally biased region" description="Low complexity" evidence="2">
    <location>
        <begin position="414"/>
        <end position="430"/>
    </location>
</feature>
<dbReference type="SUPFAM" id="SSF54791">
    <property type="entry name" value="Eukaryotic type KH-domain (KH-domain type I)"/>
    <property type="match status" value="1"/>
</dbReference>
<dbReference type="GO" id="GO:0034518">
    <property type="term" value="C:RNA cap binding complex"/>
    <property type="evidence" value="ECO:0007669"/>
    <property type="project" value="TreeGrafter"/>
</dbReference>
<dbReference type="GO" id="GO:0005737">
    <property type="term" value="C:cytoplasm"/>
    <property type="evidence" value="ECO:0007669"/>
    <property type="project" value="TreeGrafter"/>
</dbReference>
<name>A0A0A9WJC2_LYGHE</name>
<protein>
    <submittedName>
        <fullName evidence="4">MIF4G domain-containing protein A</fullName>
    </submittedName>
</protein>
<dbReference type="Pfam" id="PF00013">
    <property type="entry name" value="KH_1"/>
    <property type="match status" value="1"/>
</dbReference>
<reference evidence="4" key="2">
    <citation type="submission" date="2014-07" db="EMBL/GenBank/DDBJ databases">
        <authorList>
            <person name="Hull J."/>
        </authorList>
    </citation>
    <scope>NUCLEOTIDE SEQUENCE</scope>
</reference>
<dbReference type="Gene3D" id="1.25.40.180">
    <property type="match status" value="1"/>
</dbReference>
<dbReference type="CDD" id="cd22454">
    <property type="entry name" value="KH-I_Mextli_like"/>
    <property type="match status" value="1"/>
</dbReference>
<dbReference type="PROSITE" id="PS50084">
    <property type="entry name" value="KH_TYPE_1"/>
    <property type="match status" value="1"/>
</dbReference>
<dbReference type="Gene3D" id="3.30.1370.10">
    <property type="entry name" value="K Homology domain, type 1"/>
    <property type="match status" value="1"/>
</dbReference>
<dbReference type="GO" id="GO:1901190">
    <property type="term" value="P:regulation of formation of translation initiation ternary complex"/>
    <property type="evidence" value="ECO:0007669"/>
    <property type="project" value="TreeGrafter"/>
</dbReference>
<dbReference type="EMBL" id="GBHO01038644">
    <property type="protein sequence ID" value="JAG04960.1"/>
    <property type="molecule type" value="Transcribed_RNA"/>
</dbReference>
<dbReference type="AlphaFoldDB" id="A0A0A9WJC2"/>
<dbReference type="InterPro" id="IPR004087">
    <property type="entry name" value="KH_dom"/>
</dbReference>
<dbReference type="InterPro" id="IPR036612">
    <property type="entry name" value="KH_dom_type_1_sf"/>
</dbReference>
<gene>
    <name evidence="4" type="primary">mif4gda_8</name>
    <name evidence="4" type="ORF">CM83_50384</name>
</gene>
<accession>A0A0A9WJC2</accession>
<sequence length="563" mass="62884">FINEVRKGKVQRFLGCWCVHLHSRCVVLCVIGTVNKWARCTDIQTGQRISFQPSFRPQVEEVEKERRTMATTPKLVRSLSTRTIKKLEKPKPIKINPLHTSASYSLDDLVNMIESASHCISKKNYNDLVGITSTLTPKLRMYGQRIEEAYKDQLDKAFVNFRNGCREDEIDYNTRLNLLHLVELRAMAWHSCASTNQYYLYKGSAVEEPNDGNISPQLVGNQPLLLNPGEVIKSSGKFSSPTKMPGKNYCKDEVVIRNADSGKVMGIRGRRVHMIEELSETVISFQRVSPGAKERLVQITGPDGDKIEFARQLIEDTIKRNASPVRELEKDTTGSTSSLNSSASEDSTRFLAPGNQEWKYTHTVHHQGRTLIMASADLEFLMEAKLKLEKCLVQGSDLKGHHGRAKSPPEESMESSISSIVNSISTSSDPPKVAAPAQKASTPPKVVKSVDKERESPNLKMIPQKEPIVSQESSSAVAESPKHAALRSYRYNRDFLLECSATGPSLQKPVDYQKILQEFPAIIRTSSLVSQVSLGFDAAAYLRKWMDVQVVTVAYPLGDLDSD</sequence>
<keyword evidence="1" id="KW-0694">RNA-binding</keyword>
<feature type="domain" description="K Homology" evidence="3">
    <location>
        <begin position="248"/>
        <end position="319"/>
    </location>
</feature>
<dbReference type="GO" id="GO:0008190">
    <property type="term" value="F:eukaryotic initiation factor 4E binding"/>
    <property type="evidence" value="ECO:0007669"/>
    <property type="project" value="InterPro"/>
</dbReference>